<dbReference type="AlphaFoldDB" id="A0AAP0FGM1"/>
<dbReference type="Proteomes" id="UP001419268">
    <property type="component" value="Unassembled WGS sequence"/>
</dbReference>
<gene>
    <name evidence="1" type="ORF">Scep_022692</name>
</gene>
<organism evidence="1 2">
    <name type="scientific">Stephania cephalantha</name>
    <dbReference type="NCBI Taxonomy" id="152367"/>
    <lineage>
        <taxon>Eukaryota</taxon>
        <taxon>Viridiplantae</taxon>
        <taxon>Streptophyta</taxon>
        <taxon>Embryophyta</taxon>
        <taxon>Tracheophyta</taxon>
        <taxon>Spermatophyta</taxon>
        <taxon>Magnoliopsida</taxon>
        <taxon>Ranunculales</taxon>
        <taxon>Menispermaceae</taxon>
        <taxon>Menispermoideae</taxon>
        <taxon>Cissampelideae</taxon>
        <taxon>Stephania</taxon>
    </lineage>
</organism>
<reference evidence="1 2" key="1">
    <citation type="submission" date="2024-01" db="EMBL/GenBank/DDBJ databases">
        <title>Genome assemblies of Stephania.</title>
        <authorList>
            <person name="Yang L."/>
        </authorList>
    </citation>
    <scope>NUCLEOTIDE SEQUENCE [LARGE SCALE GENOMIC DNA]</scope>
    <source>
        <strain evidence="1">JXDWG</strain>
        <tissue evidence="1">Leaf</tissue>
    </source>
</reference>
<accession>A0AAP0FGM1</accession>
<comment type="caution">
    <text evidence="1">The sequence shown here is derived from an EMBL/GenBank/DDBJ whole genome shotgun (WGS) entry which is preliminary data.</text>
</comment>
<proteinExistence type="predicted"/>
<evidence type="ECO:0000313" key="1">
    <source>
        <dbReference type="EMBL" id="KAK9105848.1"/>
    </source>
</evidence>
<name>A0AAP0FGM1_9MAGN</name>
<keyword evidence="2" id="KW-1185">Reference proteome</keyword>
<evidence type="ECO:0000313" key="2">
    <source>
        <dbReference type="Proteomes" id="UP001419268"/>
    </source>
</evidence>
<sequence>MVLDIVDGGVEVVLKKPWGAPYRKGADHGAESHGTSHDAVSPEIEKSFSNLGFDSANWGPILRIDTGYLDLIDGCWSTHLEEWISLLY</sequence>
<protein>
    <submittedName>
        <fullName evidence="1">Uncharacterized protein</fullName>
    </submittedName>
</protein>
<dbReference type="EMBL" id="JBBNAG010000009">
    <property type="protein sequence ID" value="KAK9105848.1"/>
    <property type="molecule type" value="Genomic_DNA"/>
</dbReference>